<sequence length="33" mass="3774">MDAKLNISIGSTYVWLTVPREMSSINNSWLFEA</sequence>
<organism evidence="1 2">
    <name type="scientific">Solitalea canadensis (strain ATCC 29591 / DSM 3403 / JCM 21819 / LMG 8368 / NBRC 15130 / NCIMB 12057 / USAM 9D)</name>
    <name type="common">Flexibacter canadensis</name>
    <dbReference type="NCBI Taxonomy" id="929556"/>
    <lineage>
        <taxon>Bacteria</taxon>
        <taxon>Pseudomonadati</taxon>
        <taxon>Bacteroidota</taxon>
        <taxon>Sphingobacteriia</taxon>
        <taxon>Sphingobacteriales</taxon>
        <taxon>Sphingobacteriaceae</taxon>
        <taxon>Solitalea</taxon>
    </lineage>
</organism>
<name>H8KV73_SOLCM</name>
<dbReference type="EMBL" id="CP003349">
    <property type="protein sequence ID" value="AFD06131.1"/>
    <property type="molecule type" value="Genomic_DNA"/>
</dbReference>
<gene>
    <name evidence="1" type="ordered locus">Solca_1023</name>
</gene>
<accession>H8KV73</accession>
<dbReference type="Proteomes" id="UP000007590">
    <property type="component" value="Chromosome"/>
</dbReference>
<protein>
    <submittedName>
        <fullName evidence="1">Uncharacterized protein</fullName>
    </submittedName>
</protein>
<reference evidence="1" key="1">
    <citation type="submission" date="2012-02" db="EMBL/GenBank/DDBJ databases">
        <title>The complete genome of Solitalea canadensis DSM 3403.</title>
        <authorList>
            <consortium name="US DOE Joint Genome Institute (JGI-PGF)"/>
            <person name="Lucas S."/>
            <person name="Copeland A."/>
            <person name="Lapidus A."/>
            <person name="Glavina del Rio T."/>
            <person name="Dalin E."/>
            <person name="Tice H."/>
            <person name="Bruce D."/>
            <person name="Goodwin L."/>
            <person name="Pitluck S."/>
            <person name="Peters L."/>
            <person name="Ovchinnikova G."/>
            <person name="Lu M."/>
            <person name="Kyrpides N."/>
            <person name="Mavromatis K."/>
            <person name="Ivanova N."/>
            <person name="Brettin T."/>
            <person name="Detter J.C."/>
            <person name="Han C."/>
            <person name="Larimer F."/>
            <person name="Land M."/>
            <person name="Hauser L."/>
            <person name="Markowitz V."/>
            <person name="Cheng J.-F."/>
            <person name="Hugenholtz P."/>
            <person name="Woyke T."/>
            <person name="Wu D."/>
            <person name="Spring S."/>
            <person name="Schroeder M."/>
            <person name="Kopitz M."/>
            <person name="Brambilla E."/>
            <person name="Klenk H.-P."/>
            <person name="Eisen J.A."/>
        </authorList>
    </citation>
    <scope>NUCLEOTIDE SEQUENCE</scope>
    <source>
        <strain evidence="1">DSM 3403</strain>
    </source>
</reference>
<keyword evidence="2" id="KW-1185">Reference proteome</keyword>
<dbReference type="STRING" id="929556.Solca_1023"/>
<proteinExistence type="predicted"/>
<evidence type="ECO:0000313" key="2">
    <source>
        <dbReference type="Proteomes" id="UP000007590"/>
    </source>
</evidence>
<evidence type="ECO:0000313" key="1">
    <source>
        <dbReference type="EMBL" id="AFD06131.1"/>
    </source>
</evidence>
<dbReference type="KEGG" id="scn:Solca_1023"/>
<dbReference type="HOGENOM" id="CLU_3383825_0_0_10"/>
<dbReference type="AlphaFoldDB" id="H8KV73"/>